<organism evidence="1 2">
    <name type="scientific">Pyricularia oryzae</name>
    <name type="common">Rice blast fungus</name>
    <name type="synonym">Magnaporthe oryzae</name>
    <dbReference type="NCBI Taxonomy" id="318829"/>
    <lineage>
        <taxon>Eukaryota</taxon>
        <taxon>Fungi</taxon>
        <taxon>Dikarya</taxon>
        <taxon>Ascomycota</taxon>
        <taxon>Pezizomycotina</taxon>
        <taxon>Sordariomycetes</taxon>
        <taxon>Sordariomycetidae</taxon>
        <taxon>Magnaporthales</taxon>
        <taxon>Pyriculariaceae</taxon>
        <taxon>Pyricularia</taxon>
    </lineage>
</organism>
<name>A0A4P7NUI5_PYROR</name>
<accession>A0A4P7NUI5</accession>
<dbReference type="AlphaFoldDB" id="A0A4P7NUI5"/>
<dbReference type="Proteomes" id="UP000294847">
    <property type="component" value="Chromosome 7"/>
</dbReference>
<evidence type="ECO:0000313" key="2">
    <source>
        <dbReference type="Proteomes" id="UP000294847"/>
    </source>
</evidence>
<evidence type="ECO:0000313" key="1">
    <source>
        <dbReference type="EMBL" id="QBZ66103.1"/>
    </source>
</evidence>
<proteinExistence type="predicted"/>
<sequence>MAPDSIKGPLGIDERRMLVFAHQCGGPDGSLFALLRYTYKFVQVQRTPQGYRCYKSMCYYSLCKKMCRYSYLRYPSAPSAGFRMNQHGGSLESCTAYVVHSTPGCAALHIWRVDELHWISTKGRFFSRQARAQAVELLLAGRTRARGQGHGPPMPSLLRYGAVLGKATIGLAARLRFPETGLEVLITELDGNRGLLISYPPYHMCINTVLGQVMFQIAGFESKLQVKVTSQMVIRVKISHLFMANLVNDKAMAAPSPI</sequence>
<reference evidence="1 2" key="1">
    <citation type="journal article" date="2019" name="Mol. Biol. Evol.">
        <title>Blast fungal genomes show frequent chromosomal changes, gene gains and losses, and effector gene turnover.</title>
        <authorList>
            <person name="Gomez Luciano L.B."/>
            <person name="Jason Tsai I."/>
            <person name="Chuma I."/>
            <person name="Tosa Y."/>
            <person name="Chen Y.H."/>
            <person name="Li J.Y."/>
            <person name="Li M.Y."/>
            <person name="Jade Lu M.Y."/>
            <person name="Nakayashiki H."/>
            <person name="Li W.H."/>
        </authorList>
    </citation>
    <scope>NUCLEOTIDE SEQUENCE [LARGE SCALE GENOMIC DNA]</scope>
    <source>
        <strain evidence="1">MZ5-1-6</strain>
    </source>
</reference>
<dbReference type="EMBL" id="CP034210">
    <property type="protein sequence ID" value="QBZ66103.1"/>
    <property type="molecule type" value="Genomic_DNA"/>
</dbReference>
<gene>
    <name evidence="1" type="ORF">PoMZ_13073</name>
</gene>
<protein>
    <submittedName>
        <fullName evidence="1">Uncharacterized protein</fullName>
    </submittedName>
</protein>